<sequence length="320" mass="34649">MLGAVGYSDRAGGPVVRDGHPSLTLSMRDDGGPAFTEVWRTTADVTSGRHKGLAYAHDGEYLFCCGRIEETADYVTSTEAAYLAAFELIELLGYPNVVRVWNMVNEINDVDDGGHNVYTQFCRGRAAAFEQRQMSERLIPAATCVGSHGGGVAFYFIACRSARVTNIENPRQTPAYRYPPRYGIKSPSFARATYLSSGSPVRSDYLFVSGTASILGCETVYKGDIERQCATTLDNISVLIGPGNLAKYGIGADLTLQDLDSVKVYVKRDADIPLVRRMCSGAFSGDAEVAYLNVDICRDDLLVEIEGMVTPERLTASGGA</sequence>
<organism evidence="2 3">
    <name type="scientific">Streptosporangium brasiliense</name>
    <dbReference type="NCBI Taxonomy" id="47480"/>
    <lineage>
        <taxon>Bacteria</taxon>
        <taxon>Bacillati</taxon>
        <taxon>Actinomycetota</taxon>
        <taxon>Actinomycetes</taxon>
        <taxon>Streptosporangiales</taxon>
        <taxon>Streptosporangiaceae</taxon>
        <taxon>Streptosporangium</taxon>
    </lineage>
</organism>
<gene>
    <name evidence="2" type="ORF">J2S55_002939</name>
</gene>
<dbReference type="EC" id="3.3.2.13" evidence="2"/>
<comment type="caution">
    <text evidence="2">The sequence shown here is derived from an EMBL/GenBank/DDBJ whole genome shotgun (WGS) entry which is preliminary data.</text>
</comment>
<dbReference type="Pfam" id="PF21168">
    <property type="entry name" value="FkbO_Hyg5-like_N"/>
    <property type="match status" value="1"/>
</dbReference>
<dbReference type="RefSeq" id="WP_306860763.1">
    <property type="nucleotide sequence ID" value="NZ_JAUSRB010000002.1"/>
</dbReference>
<dbReference type="Gene3D" id="3.30.1330.40">
    <property type="entry name" value="RutC-like"/>
    <property type="match status" value="1"/>
</dbReference>
<proteinExistence type="predicted"/>
<protein>
    <submittedName>
        <fullName evidence="2">Chorismatase</fullName>
        <ecNumber evidence="2">3.3.2.13</ecNumber>
    </submittedName>
</protein>
<evidence type="ECO:0000313" key="3">
    <source>
        <dbReference type="Proteomes" id="UP001230426"/>
    </source>
</evidence>
<keyword evidence="3" id="KW-1185">Reference proteome</keyword>
<accession>A0ABT9R363</accession>
<keyword evidence="2" id="KW-0378">Hydrolase</keyword>
<dbReference type="NCBIfam" id="TIGR04444">
    <property type="entry name" value="chori_FkbO_Hyg5"/>
    <property type="match status" value="1"/>
</dbReference>
<evidence type="ECO:0000259" key="1">
    <source>
        <dbReference type="Pfam" id="PF21168"/>
    </source>
</evidence>
<dbReference type="GO" id="GO:0016787">
    <property type="term" value="F:hydrolase activity"/>
    <property type="evidence" value="ECO:0007669"/>
    <property type="project" value="UniProtKB-KW"/>
</dbReference>
<dbReference type="InterPro" id="IPR031038">
    <property type="entry name" value="Chori_FkbO_Hyg5"/>
</dbReference>
<dbReference type="EMBL" id="JAUSRB010000002">
    <property type="protein sequence ID" value="MDP9863673.1"/>
    <property type="molecule type" value="Genomic_DNA"/>
</dbReference>
<feature type="domain" description="Chorismatase FkbO/Hyg5-like N-terminal" evidence="1">
    <location>
        <begin position="37"/>
        <end position="158"/>
    </location>
</feature>
<name>A0ABT9R363_9ACTN</name>
<dbReference type="InterPro" id="IPR049368">
    <property type="entry name" value="FkbO_Hyg5-like_N"/>
</dbReference>
<reference evidence="2 3" key="1">
    <citation type="submission" date="2023-07" db="EMBL/GenBank/DDBJ databases">
        <title>Sequencing the genomes of 1000 actinobacteria strains.</title>
        <authorList>
            <person name="Klenk H.-P."/>
        </authorList>
    </citation>
    <scope>NUCLEOTIDE SEQUENCE [LARGE SCALE GENOMIC DNA]</scope>
    <source>
        <strain evidence="2 3">DSM 44109</strain>
    </source>
</reference>
<dbReference type="Proteomes" id="UP001230426">
    <property type="component" value="Unassembled WGS sequence"/>
</dbReference>
<dbReference type="InterPro" id="IPR035959">
    <property type="entry name" value="RutC-like_sf"/>
</dbReference>
<dbReference type="SUPFAM" id="SSF55298">
    <property type="entry name" value="YjgF-like"/>
    <property type="match status" value="1"/>
</dbReference>
<evidence type="ECO:0000313" key="2">
    <source>
        <dbReference type="EMBL" id="MDP9863673.1"/>
    </source>
</evidence>
<dbReference type="CDD" id="cd06153">
    <property type="entry name" value="YjgF_YER057c_UK114_like_5"/>
    <property type="match status" value="1"/>
</dbReference>